<proteinExistence type="predicted"/>
<name>A0ABW4GFV2_9ACTN</name>
<dbReference type="InterPro" id="IPR032724">
    <property type="entry name" value="SCP1.201-like"/>
</dbReference>
<dbReference type="RefSeq" id="WP_378623050.1">
    <property type="nucleotide sequence ID" value="NZ_JBHUCM010000024.1"/>
</dbReference>
<dbReference type="Proteomes" id="UP001597097">
    <property type="component" value="Unassembled WGS sequence"/>
</dbReference>
<accession>A0ABW4GFV2</accession>
<sequence length="932" mass="99427">AGAASAEAKAAFAAAARAGASAQEAKRATAETVRHADIAKDAAGKARDAATRAVSYAEAAASAAASAAEHAGSAVNAAELATEHANNSFRAAEDAIQAAETAQIVYKSAREADAERLRDEFELELSFARHVSAEAAQAKLGDARSFGAPMRQYHTPQIDALIAEAANTQTDPALAVSKARQVARYFATSPGTWTSSAAVSALGEEADLLVLDFVKRGLAAAEEQDDRTTLTGLLVTGSPAMRAAAQGALDRGRQDVVEFLENPAYPERAAELRERIGRILADARSAGNAEIEKAANNALRSDDPDALDEFLDSTYNTAHTIDIRAKVGAIAGDASNGTEVRNGAQVALAGTTAMQVNFLEVERHRAAERDYATATHNYIASSLMIETSQIAQRAVDFARTAQAAAARARGAAEEAIGYANAAGKAADQAKGFAKEALAAAQSAATSAERAAAAVRTAAAATQQAQQSARKASLSARWARASAVSAAQDAASAFAAYDTAYAAQIRAGNSASNAALIAAQIFEDYREDAEIRLRELKSVWKEHCKWGPEDGLPGYHDCDAYAEKILNDPKGPLHDPDGYAKDRIEHCRSQFVGKAQDACMSLVMSPLFTFAARGIADRESDTHRLAEEYMSLFALDLINAGSQYSLVNDCRGALKGNILDAGQAFSDCISGALDLSEDPDWNKYSKEWRGTFVDSLVPEELRFAEYNSIWGPMYLMHHQADRTIIWAIYESDLATSLLRILPIECVQGGQCPYEDAAEQLRNLSESIKPENNQGYLVDASGRVLDANGLPIANLPPIDNLDAWAKYTVESGLHDDLAALEDRLALLYRQTFGVPMAPPAWHLETQLALRVATREVALRDNTLRLVMNNRGGVCDAVPIKGTGPDAERQVVAGCIQAIKLLLPAGTTMIIYYPDPDNPAELLEVTVRGVGRWLD</sequence>
<evidence type="ECO:0000313" key="1">
    <source>
        <dbReference type="EMBL" id="MFD1541183.1"/>
    </source>
</evidence>
<reference evidence="2" key="1">
    <citation type="journal article" date="2019" name="Int. J. Syst. Evol. Microbiol.">
        <title>The Global Catalogue of Microorganisms (GCM) 10K type strain sequencing project: providing services to taxonomists for standard genome sequencing and annotation.</title>
        <authorList>
            <consortium name="The Broad Institute Genomics Platform"/>
            <consortium name="The Broad Institute Genome Sequencing Center for Infectious Disease"/>
            <person name="Wu L."/>
            <person name="Ma J."/>
        </authorList>
    </citation>
    <scope>NUCLEOTIDE SEQUENCE [LARGE SCALE GENOMIC DNA]</scope>
    <source>
        <strain evidence="2">CGMCC 1.15399</strain>
    </source>
</reference>
<dbReference type="Pfam" id="PF14428">
    <property type="entry name" value="DddA-like"/>
    <property type="match status" value="1"/>
</dbReference>
<feature type="non-terminal residue" evidence="1">
    <location>
        <position position="1"/>
    </location>
</feature>
<gene>
    <name evidence="1" type="ORF">ACFSJ0_29310</name>
</gene>
<keyword evidence="2" id="KW-1185">Reference proteome</keyword>
<evidence type="ECO:0000313" key="2">
    <source>
        <dbReference type="Proteomes" id="UP001597097"/>
    </source>
</evidence>
<comment type="caution">
    <text evidence="1">The sequence shown here is derived from an EMBL/GenBank/DDBJ whole genome shotgun (WGS) entry which is preliminary data.</text>
</comment>
<organism evidence="1 2">
    <name type="scientific">Nonomuraea guangzhouensis</name>
    <dbReference type="NCBI Taxonomy" id="1291555"/>
    <lineage>
        <taxon>Bacteria</taxon>
        <taxon>Bacillati</taxon>
        <taxon>Actinomycetota</taxon>
        <taxon>Actinomycetes</taxon>
        <taxon>Streptosporangiales</taxon>
        <taxon>Streptosporangiaceae</taxon>
        <taxon>Nonomuraea</taxon>
    </lineage>
</organism>
<dbReference type="EMBL" id="JBHUCM010000024">
    <property type="protein sequence ID" value="MFD1541183.1"/>
    <property type="molecule type" value="Genomic_DNA"/>
</dbReference>
<protein>
    <submittedName>
        <fullName evidence="1">DddA-like double-stranded DNA deaminase toxin</fullName>
    </submittedName>
</protein>